<proteinExistence type="predicted"/>
<protein>
    <submittedName>
        <fullName evidence="1">Uncharacterized protein</fullName>
    </submittedName>
</protein>
<keyword evidence="2" id="KW-1185">Reference proteome</keyword>
<reference evidence="1" key="2">
    <citation type="submission" date="2025-09" db="UniProtKB">
        <authorList>
            <consortium name="EnsemblPlants"/>
        </authorList>
    </citation>
    <scope>IDENTIFICATION</scope>
</reference>
<evidence type="ECO:0000313" key="1">
    <source>
        <dbReference type="EnsemblPlants" id="AVESA.00010b.r2.2AG0212990.1.CDS.1"/>
    </source>
</evidence>
<evidence type="ECO:0000313" key="2">
    <source>
        <dbReference type="Proteomes" id="UP001732700"/>
    </source>
</evidence>
<sequence>MKTDRQTEIQRHASVLRACLATTRTSTHCRLNIHSFFFICLCSQASRAAGHRNARAPMSPSLPSSLFFLHLLLLLTSCSSCCTHHLLYDANSSHPNASIASLLDQGGNVTDGLKRYLARFGYMSDHDDADADAGHLVKLYQSTLGLPVTGRLDTPTLDLLATPRCGVPDLRTSARFAYFDGQPRWARAPGHFLLTYAIITIPPPSPAGAGTTTYQLPPPKAVRAAFRRAFARWARVIPVRFVETRNYNMADVRVGFFAGDHGDGEPFDGPLGVLGHAFSPPSGQLHLDAAERWAVGADRDDDPGAVDLESVATHEIGHVLGLAHSSVPDAVMYPSLKPRTRKVDLTADDVRGVQALYGSNPLFSLSSLSEPDTSHAAATIRSPGTLAAVLLSLVAIAVLICSSDR</sequence>
<dbReference type="Proteomes" id="UP001732700">
    <property type="component" value="Chromosome 2A"/>
</dbReference>
<accession>A0ACD5U9F1</accession>
<dbReference type="EnsemblPlants" id="AVESA.00010b.r2.2AG0212990.1">
    <property type="protein sequence ID" value="AVESA.00010b.r2.2AG0212990.1.CDS.1"/>
    <property type="gene ID" value="AVESA.00010b.r2.2AG0212990"/>
</dbReference>
<name>A0ACD5U9F1_AVESA</name>
<organism evidence="1 2">
    <name type="scientific">Avena sativa</name>
    <name type="common">Oat</name>
    <dbReference type="NCBI Taxonomy" id="4498"/>
    <lineage>
        <taxon>Eukaryota</taxon>
        <taxon>Viridiplantae</taxon>
        <taxon>Streptophyta</taxon>
        <taxon>Embryophyta</taxon>
        <taxon>Tracheophyta</taxon>
        <taxon>Spermatophyta</taxon>
        <taxon>Magnoliopsida</taxon>
        <taxon>Liliopsida</taxon>
        <taxon>Poales</taxon>
        <taxon>Poaceae</taxon>
        <taxon>BOP clade</taxon>
        <taxon>Pooideae</taxon>
        <taxon>Poodae</taxon>
        <taxon>Poeae</taxon>
        <taxon>Poeae Chloroplast Group 1 (Aveneae type)</taxon>
        <taxon>Aveninae</taxon>
        <taxon>Avena</taxon>
    </lineage>
</organism>
<reference evidence="1" key="1">
    <citation type="submission" date="2021-05" db="EMBL/GenBank/DDBJ databases">
        <authorList>
            <person name="Scholz U."/>
            <person name="Mascher M."/>
            <person name="Fiebig A."/>
        </authorList>
    </citation>
    <scope>NUCLEOTIDE SEQUENCE [LARGE SCALE GENOMIC DNA]</scope>
</reference>